<comment type="caution">
    <text evidence="2">The sequence shown here is derived from an EMBL/GenBank/DDBJ whole genome shotgun (WGS) entry which is preliminary data.</text>
</comment>
<accession>A0ABV6G172</accession>
<feature type="domain" description="GST C-terminal" evidence="1">
    <location>
        <begin position="100"/>
        <end position="236"/>
    </location>
</feature>
<dbReference type="PANTHER" id="PTHR11571">
    <property type="entry name" value="GLUTATHIONE S-TRANSFERASE"/>
    <property type="match status" value="1"/>
</dbReference>
<dbReference type="CDD" id="cd03192">
    <property type="entry name" value="GST_C_Sigma_like"/>
    <property type="match status" value="1"/>
</dbReference>
<protein>
    <submittedName>
        <fullName evidence="2">Glutathione S-transferase</fullName>
        <ecNumber evidence="2">2.5.1.18</ecNumber>
    </submittedName>
</protein>
<dbReference type="PROSITE" id="PS50405">
    <property type="entry name" value="GST_CTER"/>
    <property type="match status" value="1"/>
</dbReference>
<dbReference type="RefSeq" id="WP_019950001.1">
    <property type="nucleotide sequence ID" value="NZ_JBHLVX010000013.1"/>
</dbReference>
<proteinExistence type="predicted"/>
<dbReference type="InterPro" id="IPR036249">
    <property type="entry name" value="Thioredoxin-like_sf"/>
</dbReference>
<keyword evidence="3" id="KW-1185">Reference proteome</keyword>
<keyword evidence="2" id="KW-0808">Transferase</keyword>
<dbReference type="Gene3D" id="3.40.30.10">
    <property type="entry name" value="Glutaredoxin"/>
    <property type="match status" value="1"/>
</dbReference>
<name>A0ABV6G172_9GAMM</name>
<dbReference type="InterPro" id="IPR010987">
    <property type="entry name" value="Glutathione-S-Trfase_C-like"/>
</dbReference>
<dbReference type="Pfam" id="PF14497">
    <property type="entry name" value="GST_C_3"/>
    <property type="match status" value="1"/>
</dbReference>
<dbReference type="Proteomes" id="UP001589814">
    <property type="component" value="Unassembled WGS sequence"/>
</dbReference>
<dbReference type="EC" id="2.5.1.18" evidence="2"/>
<reference evidence="2 3" key="1">
    <citation type="submission" date="2024-09" db="EMBL/GenBank/DDBJ databases">
        <authorList>
            <person name="Sun Q."/>
            <person name="Mori K."/>
        </authorList>
    </citation>
    <scope>NUCLEOTIDE SEQUENCE [LARGE SCALE GENOMIC DNA]</scope>
    <source>
        <strain evidence="2 3">CCM 7415</strain>
    </source>
</reference>
<evidence type="ECO:0000313" key="3">
    <source>
        <dbReference type="Proteomes" id="UP001589814"/>
    </source>
</evidence>
<dbReference type="GO" id="GO:0004364">
    <property type="term" value="F:glutathione transferase activity"/>
    <property type="evidence" value="ECO:0007669"/>
    <property type="project" value="UniProtKB-EC"/>
</dbReference>
<sequence>MIQRTAHCEETMDYELYYWPGFPGRGEFIRLALEAGDADYIDIGNASPEGAEAVVALLQGGQDGHPHFAPPLLKAGGLTLSHVANILFWLGPRLNLVPDDDESRQWANGLQLTVTDFTAEVHDLHHPLGPSLYYEEQKAEARRRADAFIDARLPRFLHYFEQALTHNAKNGDYLVGRRLSYVDLSLFHMVQGLRYALPNAMAASEASVPRVIALHDSVRELPLIDEYLTSERRLPFGETGIFRHYPALDMA</sequence>
<dbReference type="SUPFAM" id="SSF47616">
    <property type="entry name" value="GST C-terminal domain-like"/>
    <property type="match status" value="1"/>
</dbReference>
<evidence type="ECO:0000259" key="1">
    <source>
        <dbReference type="PROSITE" id="PS50405"/>
    </source>
</evidence>
<evidence type="ECO:0000313" key="2">
    <source>
        <dbReference type="EMBL" id="MFC0267156.1"/>
    </source>
</evidence>
<dbReference type="Gene3D" id="1.20.1050.10">
    <property type="match status" value="1"/>
</dbReference>
<dbReference type="PANTHER" id="PTHR11571:SF263">
    <property type="entry name" value="GLUTATHIONE S-TRANSFERASE"/>
    <property type="match status" value="1"/>
</dbReference>
<organism evidence="2 3">
    <name type="scientific">Kushneria aurantia</name>
    <dbReference type="NCBI Taxonomy" id="504092"/>
    <lineage>
        <taxon>Bacteria</taxon>
        <taxon>Pseudomonadati</taxon>
        <taxon>Pseudomonadota</taxon>
        <taxon>Gammaproteobacteria</taxon>
        <taxon>Oceanospirillales</taxon>
        <taxon>Halomonadaceae</taxon>
        <taxon>Kushneria</taxon>
    </lineage>
</organism>
<dbReference type="EMBL" id="JBHLVX010000013">
    <property type="protein sequence ID" value="MFC0267156.1"/>
    <property type="molecule type" value="Genomic_DNA"/>
</dbReference>
<dbReference type="InterPro" id="IPR036282">
    <property type="entry name" value="Glutathione-S-Trfase_C_sf"/>
</dbReference>
<dbReference type="InterPro" id="IPR004046">
    <property type="entry name" value="GST_C"/>
</dbReference>
<dbReference type="InterPro" id="IPR050213">
    <property type="entry name" value="GST_superfamily"/>
</dbReference>
<gene>
    <name evidence="2" type="ORF">ACFFHW_03915</name>
</gene>
<dbReference type="SUPFAM" id="SSF52833">
    <property type="entry name" value="Thioredoxin-like"/>
    <property type="match status" value="1"/>
</dbReference>